<accession>A0A1L3JJK8</accession>
<evidence type="ECO:0000256" key="1">
    <source>
        <dbReference type="ARBA" id="ARBA00004651"/>
    </source>
</evidence>
<proteinExistence type="predicted"/>
<dbReference type="InterPro" id="IPR022791">
    <property type="entry name" value="L-PG_synthase/AglD"/>
</dbReference>
<dbReference type="GO" id="GO:0005886">
    <property type="term" value="C:plasma membrane"/>
    <property type="evidence" value="ECO:0007669"/>
    <property type="project" value="UniProtKB-SubCell"/>
</dbReference>
<dbReference type="OrthoDB" id="1121314at2"/>
<feature type="transmembrane region" description="Helical" evidence="6">
    <location>
        <begin position="205"/>
        <end position="223"/>
    </location>
</feature>
<name>A0A1L3JJK8_9FLAO</name>
<feature type="transmembrane region" description="Helical" evidence="6">
    <location>
        <begin position="53"/>
        <end position="72"/>
    </location>
</feature>
<evidence type="ECO:0000256" key="3">
    <source>
        <dbReference type="ARBA" id="ARBA00022692"/>
    </source>
</evidence>
<reference evidence="7 8" key="1">
    <citation type="submission" date="2016-11" db="EMBL/GenBank/DDBJ databases">
        <title>Tenacibaculum sp. LPB0136, isolated from marine environment.</title>
        <authorList>
            <person name="Kim E."/>
            <person name="Yi H."/>
        </authorList>
    </citation>
    <scope>NUCLEOTIDE SEQUENCE [LARGE SCALE GENOMIC DNA]</scope>
    <source>
        <strain evidence="7 8">LPB0136</strain>
    </source>
</reference>
<keyword evidence="5 6" id="KW-0472">Membrane</keyword>
<dbReference type="RefSeq" id="WP_072555824.1">
    <property type="nucleotide sequence ID" value="NZ_CP018155.1"/>
</dbReference>
<feature type="transmembrane region" description="Helical" evidence="6">
    <location>
        <begin position="12"/>
        <end position="33"/>
    </location>
</feature>
<sequence length="319" mass="37262">MLNSLPYKTKQFFWLAIKLSIVIGCGYFVYQKLVENDNFHFSDFYQNLIKNNVFSLKNSVILLFFTFFNWILEITKWKNLASSVQKISFYEATKQSLASLTTSLITPNRIGEYGAKALYFKKQHRKQIVGLNLVGNFYQMLITLIFGVIGFGFFYYNNDVTINFRRVMRILLLGLFLISAFFFGAKHFKYRGYSTEKARKFIDRIQFSLNVKTAFLSLFRYLVFSHQFYFLLLLFNVEISYFDAITAITSVYFIASIVPMLSLFDVVLKGTVAIWVFTYFDIPPITILSITTLMWIFNFVIPAIIGSYFVLIFKPVANK</sequence>
<dbReference type="Pfam" id="PF03706">
    <property type="entry name" value="LPG_synthase_TM"/>
    <property type="match status" value="1"/>
</dbReference>
<evidence type="ECO:0000256" key="4">
    <source>
        <dbReference type="ARBA" id="ARBA00022989"/>
    </source>
</evidence>
<evidence type="ECO:0000256" key="5">
    <source>
        <dbReference type="ARBA" id="ARBA00023136"/>
    </source>
</evidence>
<dbReference type="AlphaFoldDB" id="A0A1L3JJK8"/>
<dbReference type="Proteomes" id="UP000181898">
    <property type="component" value="Chromosome"/>
</dbReference>
<evidence type="ECO:0000313" key="8">
    <source>
        <dbReference type="Proteomes" id="UP000181898"/>
    </source>
</evidence>
<feature type="transmembrane region" description="Helical" evidence="6">
    <location>
        <begin position="229"/>
        <end position="254"/>
    </location>
</feature>
<feature type="transmembrane region" description="Helical" evidence="6">
    <location>
        <begin position="129"/>
        <end position="155"/>
    </location>
</feature>
<dbReference type="KEGG" id="ten:LPB136_08120"/>
<organism evidence="7 8">
    <name type="scientific">Tenacibaculum todarodis</name>
    <dbReference type="NCBI Taxonomy" id="1850252"/>
    <lineage>
        <taxon>Bacteria</taxon>
        <taxon>Pseudomonadati</taxon>
        <taxon>Bacteroidota</taxon>
        <taxon>Flavobacteriia</taxon>
        <taxon>Flavobacteriales</taxon>
        <taxon>Flavobacteriaceae</taxon>
        <taxon>Tenacibaculum</taxon>
    </lineage>
</organism>
<keyword evidence="8" id="KW-1185">Reference proteome</keyword>
<gene>
    <name evidence="7" type="ORF">LPB136_08120</name>
</gene>
<feature type="transmembrane region" description="Helical" evidence="6">
    <location>
        <begin position="261"/>
        <end position="280"/>
    </location>
</feature>
<keyword evidence="3 6" id="KW-0812">Transmembrane</keyword>
<dbReference type="STRING" id="1850252.LPB136_08120"/>
<evidence type="ECO:0000313" key="7">
    <source>
        <dbReference type="EMBL" id="APG65318.1"/>
    </source>
</evidence>
<evidence type="ECO:0008006" key="9">
    <source>
        <dbReference type="Google" id="ProtNLM"/>
    </source>
</evidence>
<keyword evidence="2" id="KW-1003">Cell membrane</keyword>
<keyword evidence="4 6" id="KW-1133">Transmembrane helix</keyword>
<protein>
    <recommendedName>
        <fullName evidence="9">TIGR00374 family protein</fullName>
    </recommendedName>
</protein>
<feature type="transmembrane region" description="Helical" evidence="6">
    <location>
        <begin position="292"/>
        <end position="313"/>
    </location>
</feature>
<evidence type="ECO:0000256" key="2">
    <source>
        <dbReference type="ARBA" id="ARBA00022475"/>
    </source>
</evidence>
<dbReference type="EMBL" id="CP018155">
    <property type="protein sequence ID" value="APG65318.1"/>
    <property type="molecule type" value="Genomic_DNA"/>
</dbReference>
<feature type="transmembrane region" description="Helical" evidence="6">
    <location>
        <begin position="167"/>
        <end position="185"/>
    </location>
</feature>
<comment type="subcellular location">
    <subcellularLocation>
        <location evidence="1">Cell membrane</location>
        <topology evidence="1">Multi-pass membrane protein</topology>
    </subcellularLocation>
</comment>
<evidence type="ECO:0000256" key="6">
    <source>
        <dbReference type="SAM" id="Phobius"/>
    </source>
</evidence>